<dbReference type="RefSeq" id="WP_048607627.1">
    <property type="nucleotide sequence ID" value="NZ_CP017671.1"/>
</dbReference>
<reference evidence="1" key="1">
    <citation type="submission" date="2019-02" db="EMBL/GenBank/DDBJ databases">
        <title>Genomic characterization of isolates from hospital effluents in KZN, South Africa.</title>
        <authorList>
            <person name="Ntshobeni N."/>
            <person name="Allam M."/>
            <person name="Ismail A."/>
            <person name="Amoako D."/>
            <person name="Essack S."/>
            <person name="Chenia H."/>
        </authorList>
    </citation>
    <scope>NUCLEOTIDE SEQUENCE</scope>
    <source>
        <strain evidence="1">AFE97_S1</strain>
    </source>
</reference>
<sequence length="188" mass="21561">MEKYTSLRTIADDIQMYPYSYLLCRQLLKEGYIEGEAVIGIYKQELVQTPETDLAYTNSILQYSWIETKAHTVIDPLIDFRDGNQAINLIERDKTGNYHGGVNPLKITKELLPEHRCSDEVFTLMRGAESEAMRRILGLEQNPNGITMTEAAFIANLSVEQYLGYDRVIIKFLVKHHLEMLLAIQTDS</sequence>
<comment type="caution">
    <text evidence="1">The sequence shown here is derived from an EMBL/GenBank/DDBJ whole genome shotgun (WGS) entry which is preliminary data.</text>
</comment>
<evidence type="ECO:0000313" key="1">
    <source>
        <dbReference type="EMBL" id="MBX6981465.1"/>
    </source>
</evidence>
<gene>
    <name evidence="1" type="ORF">EX242_14525</name>
</gene>
<dbReference type="KEGG" id="prg:RB151_017190"/>
<dbReference type="AlphaFoldDB" id="A0AAP2JZ59"/>
<name>A0AAP2JZ59_PRORE</name>
<evidence type="ECO:0000313" key="2">
    <source>
        <dbReference type="Proteomes" id="UP000824410"/>
    </source>
</evidence>
<dbReference type="Proteomes" id="UP000824410">
    <property type="component" value="Unassembled WGS sequence"/>
</dbReference>
<protein>
    <submittedName>
        <fullName evidence="1">Uncharacterized protein</fullName>
    </submittedName>
</protein>
<organism evidence="1 2">
    <name type="scientific">Providencia rettgeri</name>
    <dbReference type="NCBI Taxonomy" id="587"/>
    <lineage>
        <taxon>Bacteria</taxon>
        <taxon>Pseudomonadati</taxon>
        <taxon>Pseudomonadota</taxon>
        <taxon>Gammaproteobacteria</taxon>
        <taxon>Enterobacterales</taxon>
        <taxon>Morganellaceae</taxon>
        <taxon>Providencia</taxon>
    </lineage>
</organism>
<dbReference type="EMBL" id="SHDO01000017">
    <property type="protein sequence ID" value="MBX6981465.1"/>
    <property type="molecule type" value="Genomic_DNA"/>
</dbReference>
<proteinExistence type="predicted"/>
<accession>A0AAP2JZ59</accession>